<protein>
    <submittedName>
        <fullName evidence="1">Uncharacterized protein</fullName>
    </submittedName>
</protein>
<organism evidence="1">
    <name type="scientific">bioreactor metagenome</name>
    <dbReference type="NCBI Taxonomy" id="1076179"/>
    <lineage>
        <taxon>unclassified sequences</taxon>
        <taxon>metagenomes</taxon>
        <taxon>ecological metagenomes</taxon>
    </lineage>
</organism>
<name>A0A644ZNR6_9ZZZZ</name>
<reference evidence="1" key="1">
    <citation type="submission" date="2019-08" db="EMBL/GenBank/DDBJ databases">
        <authorList>
            <person name="Kucharzyk K."/>
            <person name="Murdoch R.W."/>
            <person name="Higgins S."/>
            <person name="Loffler F."/>
        </authorList>
    </citation>
    <scope>NUCLEOTIDE SEQUENCE</scope>
</reference>
<accession>A0A644ZNR6</accession>
<dbReference type="AntiFam" id="ANF00104">
    <property type="entry name" value="Shadow ORF (opposite FlhA)"/>
</dbReference>
<sequence>MPCNTKLPKAAITSPAAPSFVKINLVEDTFNPSLKSVVMSNKEGNIENSNDSFICIVISKIIREIEIFNINITSSTKGGSGIIKSKTINITNIETESLNKLFITHTIPIYTNFLFLIL</sequence>
<evidence type="ECO:0000313" key="1">
    <source>
        <dbReference type="EMBL" id="MPM41471.1"/>
    </source>
</evidence>
<gene>
    <name evidence="1" type="ORF">SDC9_88126</name>
</gene>
<comment type="caution">
    <text evidence="1">The sequence shown here is derived from an EMBL/GenBank/DDBJ whole genome shotgun (WGS) entry which is preliminary data.</text>
</comment>
<dbReference type="EMBL" id="VSSQ01009385">
    <property type="protein sequence ID" value="MPM41471.1"/>
    <property type="molecule type" value="Genomic_DNA"/>
</dbReference>
<proteinExistence type="predicted"/>
<dbReference type="AlphaFoldDB" id="A0A644ZNR6"/>